<evidence type="ECO:0000313" key="1">
    <source>
        <dbReference type="EMBL" id="SSZ40529.1"/>
    </source>
</evidence>
<evidence type="ECO:0000313" key="2">
    <source>
        <dbReference type="Proteomes" id="UP000253846"/>
    </source>
</evidence>
<dbReference type="Proteomes" id="UP000253846">
    <property type="component" value="Unassembled WGS sequence"/>
</dbReference>
<proteinExistence type="predicted"/>
<organism evidence="1 2">
    <name type="scientific">Bartonella grahamii</name>
    <dbReference type="NCBI Taxonomy" id="33045"/>
    <lineage>
        <taxon>Bacteria</taxon>
        <taxon>Pseudomonadati</taxon>
        <taxon>Pseudomonadota</taxon>
        <taxon>Alphaproteobacteria</taxon>
        <taxon>Hyphomicrobiales</taxon>
        <taxon>Bartonellaceae</taxon>
        <taxon>Bartonella</taxon>
    </lineage>
</organism>
<protein>
    <submittedName>
        <fullName evidence="1">Uncharacterized protein</fullName>
    </submittedName>
</protein>
<dbReference type="AlphaFoldDB" id="A0A336NNN5"/>
<dbReference type="RefSeq" id="WP_026500245.1">
    <property type="nucleotide sequence ID" value="NZ_UFTD01000002.1"/>
</dbReference>
<name>A0A336NNN5_BARGR</name>
<gene>
    <name evidence="1" type="ORF">NCTC12860_01678</name>
</gene>
<reference evidence="1 2" key="1">
    <citation type="submission" date="2018-06" db="EMBL/GenBank/DDBJ databases">
        <authorList>
            <consortium name="Pathogen Informatics"/>
            <person name="Doyle S."/>
        </authorList>
    </citation>
    <scope>NUCLEOTIDE SEQUENCE [LARGE SCALE GENOMIC DNA]</scope>
    <source>
        <strain evidence="1 2">NCTC12860</strain>
    </source>
</reference>
<accession>A0A336NNN5</accession>
<sequence length="355" mass="39830">MTERVYIKNYGVYQQFAPNSAALSQLLSAGGEINPCDMDYYHVLTPSMIDKKLISREDRSVLNDMSKMVINALIDFQSKDCLAEHAKAFLYTACDSEDRSFDLLFEICRKYKDDGSVWKHIQQYKEINNPLNTLRLLPTNVLYHISKLLLDHEEGTPLRAASLSGLVALKLAYADIANIIAKERAMVVSAANMLSFDSLTVFKKFGEIRQSDKDISGIIPSWGAAVMSLDNNSCDALAELISVTIHYCPKVSFEERDWESLLSKQRTQQGEPDVIVSYNNGIRMQQIAEYSALEKFFPEIPVVNYKSKTGYTGKLNNILDILCCLNDPTIPSGARVMLTGAAINYGIGNIWIIKH</sequence>
<dbReference type="EMBL" id="UFTD01000002">
    <property type="protein sequence ID" value="SSZ40529.1"/>
    <property type="molecule type" value="Genomic_DNA"/>
</dbReference>